<dbReference type="GeneID" id="68854826"/>
<dbReference type="AlphaFoldDB" id="A0A897MZ50"/>
<evidence type="ECO:0000313" key="2">
    <source>
        <dbReference type="Proteomes" id="UP000663525"/>
    </source>
</evidence>
<gene>
    <name evidence="1" type="ORF">HSR121_1214</name>
</gene>
<organism evidence="1 2">
    <name type="scientific">Halapricum desulfuricans</name>
    <dbReference type="NCBI Taxonomy" id="2841257"/>
    <lineage>
        <taxon>Archaea</taxon>
        <taxon>Methanobacteriati</taxon>
        <taxon>Methanobacteriota</taxon>
        <taxon>Stenosarchaea group</taxon>
        <taxon>Halobacteria</taxon>
        <taxon>Halobacteriales</taxon>
        <taxon>Haloarculaceae</taxon>
        <taxon>Halapricum</taxon>
    </lineage>
</organism>
<dbReference type="RefSeq" id="WP_229115386.1">
    <property type="nucleotide sequence ID" value="NZ_CP064787.1"/>
</dbReference>
<evidence type="ECO:0008006" key="3">
    <source>
        <dbReference type="Google" id="ProtNLM"/>
    </source>
</evidence>
<accession>A0A897MZ50</accession>
<dbReference type="Proteomes" id="UP000663525">
    <property type="component" value="Chromosome"/>
</dbReference>
<dbReference type="EMBL" id="CP064787">
    <property type="protein sequence ID" value="QSG05561.1"/>
    <property type="molecule type" value="Genomic_DNA"/>
</dbReference>
<sequence length="57" mass="6231">MSFPGSGKDLECRCTRCRYNNNGSCGYQGRVLINQNGECEMMETGFEGPPGPHGQSE</sequence>
<proteinExistence type="predicted"/>
<protein>
    <recommendedName>
        <fullName evidence="3">DUF1540 domain-containing protein</fullName>
    </recommendedName>
</protein>
<evidence type="ECO:0000313" key="1">
    <source>
        <dbReference type="EMBL" id="QSG05561.1"/>
    </source>
</evidence>
<reference evidence="1" key="1">
    <citation type="submission" date="2020-11" db="EMBL/GenBank/DDBJ databases">
        <title>Carbohydrate-dependent, anaerobic sulfur respiration: A novel catabolism in halophilic archaea.</title>
        <authorList>
            <person name="Sorokin D.Y."/>
            <person name="Messina E."/>
            <person name="Smedile F."/>
            <person name="La Cono V."/>
            <person name="Hallsworth J.E."/>
            <person name="Yakimov M.M."/>
        </authorList>
    </citation>
    <scope>NUCLEOTIDE SEQUENCE</scope>
    <source>
        <strain evidence="1">HSR12-1</strain>
    </source>
</reference>
<name>A0A897MZ50_9EURY</name>